<dbReference type="AlphaFoldDB" id="A0A0D2KVR2"/>
<keyword evidence="3" id="KW-1185">Reference proteome</keyword>
<keyword evidence="1" id="KW-0472">Membrane</keyword>
<protein>
    <submittedName>
        <fullName evidence="2">Uncharacterized protein</fullName>
    </submittedName>
</protein>
<evidence type="ECO:0000313" key="3">
    <source>
        <dbReference type="Proteomes" id="UP000054270"/>
    </source>
</evidence>
<keyword evidence="1" id="KW-1133">Transmembrane helix</keyword>
<dbReference type="Proteomes" id="UP000054270">
    <property type="component" value="Unassembled WGS sequence"/>
</dbReference>
<evidence type="ECO:0000256" key="1">
    <source>
        <dbReference type="SAM" id="Phobius"/>
    </source>
</evidence>
<accession>A0A0D2KVR2</accession>
<dbReference type="EMBL" id="KN817586">
    <property type="protein sequence ID" value="KJA18702.1"/>
    <property type="molecule type" value="Genomic_DNA"/>
</dbReference>
<proteinExistence type="predicted"/>
<name>A0A0D2KVR2_HYPSF</name>
<sequence>MTELNTWTTTGHLKYQPTFSRLLTCVHQSILPATPLRTSLRLLGVIYSSVAIGSTLLLLISRIVVI</sequence>
<keyword evidence="1" id="KW-0812">Transmembrane</keyword>
<gene>
    <name evidence="2" type="ORF">HYPSUDRAFT_920514</name>
</gene>
<feature type="transmembrane region" description="Helical" evidence="1">
    <location>
        <begin position="45"/>
        <end position="65"/>
    </location>
</feature>
<organism evidence="2 3">
    <name type="scientific">Hypholoma sublateritium (strain FD-334 SS-4)</name>
    <dbReference type="NCBI Taxonomy" id="945553"/>
    <lineage>
        <taxon>Eukaryota</taxon>
        <taxon>Fungi</taxon>
        <taxon>Dikarya</taxon>
        <taxon>Basidiomycota</taxon>
        <taxon>Agaricomycotina</taxon>
        <taxon>Agaricomycetes</taxon>
        <taxon>Agaricomycetidae</taxon>
        <taxon>Agaricales</taxon>
        <taxon>Agaricineae</taxon>
        <taxon>Strophariaceae</taxon>
        <taxon>Hypholoma</taxon>
    </lineage>
</organism>
<evidence type="ECO:0000313" key="2">
    <source>
        <dbReference type="EMBL" id="KJA18702.1"/>
    </source>
</evidence>
<reference evidence="3" key="1">
    <citation type="submission" date="2014-04" db="EMBL/GenBank/DDBJ databases">
        <title>Evolutionary Origins and Diversification of the Mycorrhizal Mutualists.</title>
        <authorList>
            <consortium name="DOE Joint Genome Institute"/>
            <consortium name="Mycorrhizal Genomics Consortium"/>
            <person name="Kohler A."/>
            <person name="Kuo A."/>
            <person name="Nagy L.G."/>
            <person name="Floudas D."/>
            <person name="Copeland A."/>
            <person name="Barry K.W."/>
            <person name="Cichocki N."/>
            <person name="Veneault-Fourrey C."/>
            <person name="LaButti K."/>
            <person name="Lindquist E.A."/>
            <person name="Lipzen A."/>
            <person name="Lundell T."/>
            <person name="Morin E."/>
            <person name="Murat C."/>
            <person name="Riley R."/>
            <person name="Ohm R."/>
            <person name="Sun H."/>
            <person name="Tunlid A."/>
            <person name="Henrissat B."/>
            <person name="Grigoriev I.V."/>
            <person name="Hibbett D.S."/>
            <person name="Martin F."/>
        </authorList>
    </citation>
    <scope>NUCLEOTIDE SEQUENCE [LARGE SCALE GENOMIC DNA]</scope>
    <source>
        <strain evidence="3">FD-334 SS-4</strain>
    </source>
</reference>